<dbReference type="AlphaFoldDB" id="A0A8T0HPR0"/>
<dbReference type="Proteomes" id="UP000822688">
    <property type="component" value="Chromosome V"/>
</dbReference>
<accession>A0A8T0HPR0</accession>
<name>A0A8T0HPR0_CERPU</name>
<evidence type="ECO:0000313" key="2">
    <source>
        <dbReference type="Proteomes" id="UP000822688"/>
    </source>
</evidence>
<keyword evidence="2" id="KW-1185">Reference proteome</keyword>
<protein>
    <submittedName>
        <fullName evidence="1">Uncharacterized protein</fullName>
    </submittedName>
</protein>
<sequence>MARFSAEYVLARCDFWGFFPCTYTIYAFRTLADKQISSRSSYNSGWSWCILSFESAGRFVYDWPCLCRGEGKAGTSRLSVLLTIVTRAGCQVVCKNIAYM</sequence>
<gene>
    <name evidence="1" type="ORF">KC19_VG108500</name>
</gene>
<evidence type="ECO:0000313" key="1">
    <source>
        <dbReference type="EMBL" id="KAG0572593.1"/>
    </source>
</evidence>
<proteinExistence type="predicted"/>
<organism evidence="1 2">
    <name type="scientific">Ceratodon purpureus</name>
    <name type="common">Fire moss</name>
    <name type="synonym">Dicranum purpureum</name>
    <dbReference type="NCBI Taxonomy" id="3225"/>
    <lineage>
        <taxon>Eukaryota</taxon>
        <taxon>Viridiplantae</taxon>
        <taxon>Streptophyta</taxon>
        <taxon>Embryophyta</taxon>
        <taxon>Bryophyta</taxon>
        <taxon>Bryophytina</taxon>
        <taxon>Bryopsida</taxon>
        <taxon>Dicranidae</taxon>
        <taxon>Pseudoditrichales</taxon>
        <taxon>Ditrichaceae</taxon>
        <taxon>Ceratodon</taxon>
    </lineage>
</organism>
<reference evidence="1" key="1">
    <citation type="submission" date="2020-06" db="EMBL/GenBank/DDBJ databases">
        <title>WGS assembly of Ceratodon purpureus strain R40.</title>
        <authorList>
            <person name="Carey S.B."/>
            <person name="Jenkins J."/>
            <person name="Shu S."/>
            <person name="Lovell J.T."/>
            <person name="Sreedasyam A."/>
            <person name="Maumus F."/>
            <person name="Tiley G.P."/>
            <person name="Fernandez-Pozo N."/>
            <person name="Barry K."/>
            <person name="Chen C."/>
            <person name="Wang M."/>
            <person name="Lipzen A."/>
            <person name="Daum C."/>
            <person name="Saski C.A."/>
            <person name="Payton A.C."/>
            <person name="Mcbreen J.C."/>
            <person name="Conrad R.E."/>
            <person name="Kollar L.M."/>
            <person name="Olsson S."/>
            <person name="Huttunen S."/>
            <person name="Landis J.B."/>
            <person name="Wickett N.J."/>
            <person name="Johnson M.G."/>
            <person name="Rensing S.A."/>
            <person name="Grimwood J."/>
            <person name="Schmutz J."/>
            <person name="Mcdaniel S.F."/>
        </authorList>
    </citation>
    <scope>NUCLEOTIDE SEQUENCE</scope>
    <source>
        <strain evidence="1">R40</strain>
    </source>
</reference>
<dbReference type="EMBL" id="CM026426">
    <property type="protein sequence ID" value="KAG0572593.1"/>
    <property type="molecule type" value="Genomic_DNA"/>
</dbReference>
<comment type="caution">
    <text evidence="1">The sequence shown here is derived from an EMBL/GenBank/DDBJ whole genome shotgun (WGS) entry which is preliminary data.</text>
</comment>